<name>A0ACB8SB05_9AGAM</name>
<dbReference type="EMBL" id="MU275840">
    <property type="protein sequence ID" value="KAI0053459.1"/>
    <property type="molecule type" value="Genomic_DNA"/>
</dbReference>
<organism evidence="1 2">
    <name type="scientific">Auriscalpium vulgare</name>
    <dbReference type="NCBI Taxonomy" id="40419"/>
    <lineage>
        <taxon>Eukaryota</taxon>
        <taxon>Fungi</taxon>
        <taxon>Dikarya</taxon>
        <taxon>Basidiomycota</taxon>
        <taxon>Agaricomycotina</taxon>
        <taxon>Agaricomycetes</taxon>
        <taxon>Russulales</taxon>
        <taxon>Auriscalpiaceae</taxon>
        <taxon>Auriscalpium</taxon>
    </lineage>
</organism>
<reference evidence="1" key="2">
    <citation type="journal article" date="2022" name="New Phytol.">
        <title>Evolutionary transition to the ectomycorrhizal habit in the genomes of a hyperdiverse lineage of mushroom-forming fungi.</title>
        <authorList>
            <person name="Looney B."/>
            <person name="Miyauchi S."/>
            <person name="Morin E."/>
            <person name="Drula E."/>
            <person name="Courty P.E."/>
            <person name="Kohler A."/>
            <person name="Kuo A."/>
            <person name="LaButti K."/>
            <person name="Pangilinan J."/>
            <person name="Lipzen A."/>
            <person name="Riley R."/>
            <person name="Andreopoulos W."/>
            <person name="He G."/>
            <person name="Johnson J."/>
            <person name="Nolan M."/>
            <person name="Tritt A."/>
            <person name="Barry K.W."/>
            <person name="Grigoriev I.V."/>
            <person name="Nagy L.G."/>
            <person name="Hibbett D."/>
            <person name="Henrissat B."/>
            <person name="Matheny P.B."/>
            <person name="Labbe J."/>
            <person name="Martin F.M."/>
        </authorList>
    </citation>
    <scope>NUCLEOTIDE SEQUENCE</scope>
    <source>
        <strain evidence="1">FP105234-sp</strain>
    </source>
</reference>
<reference evidence="1" key="1">
    <citation type="submission" date="2021-02" db="EMBL/GenBank/DDBJ databases">
        <authorList>
            <consortium name="DOE Joint Genome Institute"/>
            <person name="Ahrendt S."/>
            <person name="Looney B.P."/>
            <person name="Miyauchi S."/>
            <person name="Morin E."/>
            <person name="Drula E."/>
            <person name="Courty P.E."/>
            <person name="Chicoki N."/>
            <person name="Fauchery L."/>
            <person name="Kohler A."/>
            <person name="Kuo A."/>
            <person name="Labutti K."/>
            <person name="Pangilinan J."/>
            <person name="Lipzen A."/>
            <person name="Riley R."/>
            <person name="Andreopoulos W."/>
            <person name="He G."/>
            <person name="Johnson J."/>
            <person name="Barry K.W."/>
            <person name="Grigoriev I.V."/>
            <person name="Nagy L."/>
            <person name="Hibbett D."/>
            <person name="Henrissat B."/>
            <person name="Matheny P.B."/>
            <person name="Labbe J."/>
            <person name="Martin F."/>
        </authorList>
    </citation>
    <scope>NUCLEOTIDE SEQUENCE</scope>
    <source>
        <strain evidence="1">FP105234-sp</strain>
    </source>
</reference>
<sequence length="139" mass="15182">MSSTITVPAGFSYVLAALLSTSFVLRWQSDYMVSKARKAAGIPYPQMYAEKAEHAASKAAQVFNCTQRAHQNTLEGLPAILVTTLISAIYSPLVAASACGFWSFARILYTLGYSTGEPKRVRPSTYEFIASAYFPHSVK</sequence>
<evidence type="ECO:0000313" key="2">
    <source>
        <dbReference type="Proteomes" id="UP000814033"/>
    </source>
</evidence>
<proteinExistence type="predicted"/>
<protein>
    <submittedName>
        <fullName evidence="1">Membrane-associated proteins in eicosanoid and glutathione metabolism</fullName>
    </submittedName>
</protein>
<keyword evidence="2" id="KW-1185">Reference proteome</keyword>
<comment type="caution">
    <text evidence="1">The sequence shown here is derived from an EMBL/GenBank/DDBJ whole genome shotgun (WGS) entry which is preliminary data.</text>
</comment>
<evidence type="ECO:0000313" key="1">
    <source>
        <dbReference type="EMBL" id="KAI0053459.1"/>
    </source>
</evidence>
<dbReference type="Proteomes" id="UP000814033">
    <property type="component" value="Unassembled WGS sequence"/>
</dbReference>
<gene>
    <name evidence="1" type="ORF">FA95DRAFT_1481710</name>
</gene>
<accession>A0ACB8SB05</accession>